<protein>
    <submittedName>
        <fullName evidence="1">Uncharacterized protein</fullName>
    </submittedName>
</protein>
<dbReference type="OrthoDB" id="3239511at2759"/>
<evidence type="ECO:0000313" key="1">
    <source>
        <dbReference type="EMBL" id="KIK97230.1"/>
    </source>
</evidence>
<dbReference type="Proteomes" id="UP000054538">
    <property type="component" value="Unassembled WGS sequence"/>
</dbReference>
<feature type="non-terminal residue" evidence="1">
    <location>
        <position position="133"/>
    </location>
</feature>
<name>A0A0D0EB88_9AGAM</name>
<organism evidence="1 2">
    <name type="scientific">Paxillus rubicundulus Ve08.2h10</name>
    <dbReference type="NCBI Taxonomy" id="930991"/>
    <lineage>
        <taxon>Eukaryota</taxon>
        <taxon>Fungi</taxon>
        <taxon>Dikarya</taxon>
        <taxon>Basidiomycota</taxon>
        <taxon>Agaricomycotina</taxon>
        <taxon>Agaricomycetes</taxon>
        <taxon>Agaricomycetidae</taxon>
        <taxon>Boletales</taxon>
        <taxon>Paxilineae</taxon>
        <taxon>Paxillaceae</taxon>
        <taxon>Paxillus</taxon>
    </lineage>
</organism>
<feature type="non-terminal residue" evidence="1">
    <location>
        <position position="1"/>
    </location>
</feature>
<evidence type="ECO:0000313" key="2">
    <source>
        <dbReference type="Proteomes" id="UP000054538"/>
    </source>
</evidence>
<accession>A0A0D0EB88</accession>
<dbReference type="AlphaFoldDB" id="A0A0D0EB88"/>
<reference evidence="2" key="2">
    <citation type="submission" date="2015-01" db="EMBL/GenBank/DDBJ databases">
        <title>Evolutionary Origins and Diversification of the Mycorrhizal Mutualists.</title>
        <authorList>
            <consortium name="DOE Joint Genome Institute"/>
            <consortium name="Mycorrhizal Genomics Consortium"/>
            <person name="Kohler A."/>
            <person name="Kuo A."/>
            <person name="Nagy L.G."/>
            <person name="Floudas D."/>
            <person name="Copeland A."/>
            <person name="Barry K.W."/>
            <person name="Cichocki N."/>
            <person name="Veneault-Fourrey C."/>
            <person name="LaButti K."/>
            <person name="Lindquist E.A."/>
            <person name="Lipzen A."/>
            <person name="Lundell T."/>
            <person name="Morin E."/>
            <person name="Murat C."/>
            <person name="Riley R."/>
            <person name="Ohm R."/>
            <person name="Sun H."/>
            <person name="Tunlid A."/>
            <person name="Henrissat B."/>
            <person name="Grigoriev I.V."/>
            <person name="Hibbett D.S."/>
            <person name="Martin F."/>
        </authorList>
    </citation>
    <scope>NUCLEOTIDE SEQUENCE [LARGE SCALE GENOMIC DNA]</scope>
    <source>
        <strain evidence="2">Ve08.2h10</strain>
    </source>
</reference>
<dbReference type="InParanoid" id="A0A0D0EB88"/>
<dbReference type="HOGENOM" id="CLU_139306_0_0_1"/>
<proteinExistence type="predicted"/>
<gene>
    <name evidence="1" type="ORF">PAXRUDRAFT_136761</name>
</gene>
<reference evidence="1 2" key="1">
    <citation type="submission" date="2014-04" db="EMBL/GenBank/DDBJ databases">
        <authorList>
            <consortium name="DOE Joint Genome Institute"/>
            <person name="Kuo A."/>
            <person name="Kohler A."/>
            <person name="Jargeat P."/>
            <person name="Nagy L.G."/>
            <person name="Floudas D."/>
            <person name="Copeland A."/>
            <person name="Barry K.W."/>
            <person name="Cichocki N."/>
            <person name="Veneault-Fourrey C."/>
            <person name="LaButti K."/>
            <person name="Lindquist E.A."/>
            <person name="Lipzen A."/>
            <person name="Lundell T."/>
            <person name="Morin E."/>
            <person name="Murat C."/>
            <person name="Sun H."/>
            <person name="Tunlid A."/>
            <person name="Henrissat B."/>
            <person name="Grigoriev I.V."/>
            <person name="Hibbett D.S."/>
            <person name="Martin F."/>
            <person name="Nordberg H.P."/>
            <person name="Cantor M.N."/>
            <person name="Hua S.X."/>
        </authorList>
    </citation>
    <scope>NUCLEOTIDE SEQUENCE [LARGE SCALE GENOMIC DNA]</scope>
    <source>
        <strain evidence="1 2">Ve08.2h10</strain>
    </source>
</reference>
<dbReference type="EMBL" id="KN824946">
    <property type="protein sequence ID" value="KIK97230.1"/>
    <property type="molecule type" value="Genomic_DNA"/>
</dbReference>
<keyword evidence="2" id="KW-1185">Reference proteome</keyword>
<sequence>TLCFNPLHFDDLGLWGDHLFEELKKLLKEMGCHAEKTVDTQNFNHFKNITNVSYSDGNKLLDISKQILFTTQNVLTQEESQIGYALLKCIASYIQYHMYILLDVHREHACHQRKGTPCVSALPRGVWYDISYY</sequence>